<evidence type="ECO:0000256" key="1">
    <source>
        <dbReference type="ARBA" id="ARBA00006066"/>
    </source>
</evidence>
<comment type="similarity">
    <text evidence="1">Belongs to the PIGL family.</text>
</comment>
<dbReference type="PANTHER" id="PTHR12993:SF11">
    <property type="entry name" value="N-ACETYLGLUCOSAMINYL-PHOSPHATIDYLINOSITOL DE-N-ACETYLASE"/>
    <property type="match status" value="1"/>
</dbReference>
<accession>A0AAF5DC84</accession>
<dbReference type="InterPro" id="IPR024078">
    <property type="entry name" value="LmbE-like_dom_sf"/>
</dbReference>
<dbReference type="SUPFAM" id="SSF102588">
    <property type="entry name" value="LmbE-like"/>
    <property type="match status" value="1"/>
</dbReference>
<evidence type="ECO:0000313" key="4">
    <source>
        <dbReference type="WBParaSite" id="TCONS_00010137.p1"/>
    </source>
</evidence>
<dbReference type="InterPro" id="IPR003737">
    <property type="entry name" value="GlcNAc_PI_deacetylase-related"/>
</dbReference>
<proteinExistence type="inferred from homology"/>
<protein>
    <recommendedName>
        <fullName evidence="2">N-acetylglucosaminylphosphatidylinositol deacetylase</fullName>
        <ecNumber evidence="2">3.5.1.89</ecNumber>
    </recommendedName>
</protein>
<dbReference type="GO" id="GO:0000225">
    <property type="term" value="F:N-acetylglucosaminylphosphatidylinositol deacetylase activity"/>
    <property type="evidence" value="ECO:0007669"/>
    <property type="project" value="UniProtKB-EC"/>
</dbReference>
<dbReference type="PANTHER" id="PTHR12993">
    <property type="entry name" value="N-ACETYLGLUCOSAMINYL-PHOSPHATIDYLINOSITOL DE-N-ACETYLASE-RELATED"/>
    <property type="match status" value="1"/>
</dbReference>
<sequence length="249" mass="29446">MIIFALIFYLFLFILSIYFILSSEGRGFNIQRQSRVLIVIAHPDDETMFFSPTIGDLSSRSDDVYILCVTTGNYYGKGRERKKELVRAVEKLGVKQGNVLIMDLEKYKDGPDPWEEERLSKHILDHVEKLDINIVLTFDEYGISGHINHIGCFKSIQYLYSNGLLPADVEVFVLESISILRKYISFWDLILSRFRSRYIYISNFRNVLSAYSAMREHKTQLVWFRYLYMIFSRYVFVNTYKRIHMKKAF</sequence>
<keyword evidence="3" id="KW-1185">Reference proteome</keyword>
<dbReference type="WBParaSite" id="TCONS_00010137.p1">
    <property type="protein sequence ID" value="TCONS_00010137.p1"/>
    <property type="gene ID" value="XLOC_007838"/>
</dbReference>
<dbReference type="GO" id="GO:0005783">
    <property type="term" value="C:endoplasmic reticulum"/>
    <property type="evidence" value="ECO:0007669"/>
    <property type="project" value="TreeGrafter"/>
</dbReference>
<dbReference type="AlphaFoldDB" id="A0AAF5DC84"/>
<organism evidence="3 4">
    <name type="scientific">Strongyloides stercoralis</name>
    <name type="common">Threadworm</name>
    <dbReference type="NCBI Taxonomy" id="6248"/>
    <lineage>
        <taxon>Eukaryota</taxon>
        <taxon>Metazoa</taxon>
        <taxon>Ecdysozoa</taxon>
        <taxon>Nematoda</taxon>
        <taxon>Chromadorea</taxon>
        <taxon>Rhabditida</taxon>
        <taxon>Tylenchina</taxon>
        <taxon>Panagrolaimomorpha</taxon>
        <taxon>Strongyloidoidea</taxon>
        <taxon>Strongyloididae</taxon>
        <taxon>Strongyloides</taxon>
    </lineage>
</organism>
<reference evidence="4" key="1">
    <citation type="submission" date="2024-02" db="UniProtKB">
        <authorList>
            <consortium name="WormBaseParasite"/>
        </authorList>
    </citation>
    <scope>IDENTIFICATION</scope>
</reference>
<dbReference type="Proteomes" id="UP000035681">
    <property type="component" value="Unplaced"/>
</dbReference>
<dbReference type="Pfam" id="PF02585">
    <property type="entry name" value="PIG-L"/>
    <property type="match status" value="1"/>
</dbReference>
<evidence type="ECO:0000256" key="2">
    <source>
        <dbReference type="ARBA" id="ARBA00012176"/>
    </source>
</evidence>
<dbReference type="Gene3D" id="3.40.50.10320">
    <property type="entry name" value="LmbE-like"/>
    <property type="match status" value="1"/>
</dbReference>
<evidence type="ECO:0000313" key="3">
    <source>
        <dbReference type="Proteomes" id="UP000035681"/>
    </source>
</evidence>
<name>A0AAF5DC84_STRER</name>
<dbReference type="EC" id="3.5.1.89" evidence="2"/>